<dbReference type="Gene3D" id="3.40.50.300">
    <property type="entry name" value="P-loop containing nucleotide triphosphate hydrolases"/>
    <property type="match status" value="3"/>
</dbReference>
<name>A0A1N7JUI9_9BACL</name>
<dbReference type="SMART" id="SM00490">
    <property type="entry name" value="HELICc"/>
    <property type="match status" value="1"/>
</dbReference>
<evidence type="ECO:0000256" key="6">
    <source>
        <dbReference type="ARBA" id="ARBA00022769"/>
    </source>
</evidence>
<dbReference type="SUPFAM" id="SSF46600">
    <property type="entry name" value="C-terminal UvrC-binding domain of UvrB"/>
    <property type="match status" value="1"/>
</dbReference>
<dbReference type="InterPro" id="IPR036876">
    <property type="entry name" value="UVR_dom_sf"/>
</dbReference>
<dbReference type="PROSITE" id="PS51194">
    <property type="entry name" value="HELICASE_CTER"/>
    <property type="match status" value="1"/>
</dbReference>
<dbReference type="InterPro" id="IPR024759">
    <property type="entry name" value="UvrB_YAD/RRR_dom"/>
</dbReference>
<keyword evidence="6 12" id="KW-0228">DNA excision</keyword>
<evidence type="ECO:0000259" key="14">
    <source>
        <dbReference type="PROSITE" id="PS50151"/>
    </source>
</evidence>
<dbReference type="Pfam" id="PF02151">
    <property type="entry name" value="UVR"/>
    <property type="match status" value="1"/>
</dbReference>
<dbReference type="GO" id="GO:0009380">
    <property type="term" value="C:excinuclease repair complex"/>
    <property type="evidence" value="ECO:0007669"/>
    <property type="project" value="InterPro"/>
</dbReference>
<dbReference type="GO" id="GO:0006289">
    <property type="term" value="P:nucleotide-excision repair"/>
    <property type="evidence" value="ECO:0007669"/>
    <property type="project" value="UniProtKB-UniRule"/>
</dbReference>
<dbReference type="Proteomes" id="UP000186795">
    <property type="component" value="Unassembled WGS sequence"/>
</dbReference>
<dbReference type="PANTHER" id="PTHR24029">
    <property type="entry name" value="UVRABC SYSTEM PROTEIN B"/>
    <property type="match status" value="1"/>
</dbReference>
<keyword evidence="9 12" id="KW-0234">DNA repair</keyword>
<dbReference type="Gene3D" id="4.10.860.10">
    <property type="entry name" value="UVR domain"/>
    <property type="match status" value="1"/>
</dbReference>
<keyword evidence="8 12" id="KW-0267">Excision nuclease</keyword>
<evidence type="ECO:0000259" key="15">
    <source>
        <dbReference type="PROSITE" id="PS51192"/>
    </source>
</evidence>
<evidence type="ECO:0000313" key="17">
    <source>
        <dbReference type="EMBL" id="SIS53009.1"/>
    </source>
</evidence>
<sequence length="661" mass="75339">MADNGFRLVSEFQPRGDQPKAIEMLTDGLLTGKKHQTLLGATGTGKTFTIAHTIARAGKPTLVIAPNKTLAAQLCGELKEFFPENAVEYFVSYYDYYQPEAYVPQTDTYIEKDASINDEIDKLRHSATSALFERQDVIVVASVSCIYGLGSPEEYRSQVVSLRVGMEKDRNAVLRDLVDIQYERNDMNFVRGTFRVRGDVLEIFPASRSEQAIRVEFFGDEIDRIREIDVLTGEILGDREHIAIFPASHYVTRQEVMRRALKEIEAELDERLAVLKSQDKLLEAQRLEQRTRYDMEMMREVGFCSGIENYSRHLVGKKAGEPPYTLLDYFPDDFLTIIDESHVTVPQVGAMYKGDRARKEMLVDHGFRLPSAMDNRPLQFEEFEKRLHQVIYVSATPGPYELGKTPELTEQIIRPTGLLDPKIHVRPIQGQIDDLIGEVNKRVERNERVLVTTLTKKMAEDLTDYLKEAGIKVQYLHSDIKTIERMQILRSLRLGEFDVLVGINLLREGLDLPEVSLVAILDADKEGFLRAERSLIQTIGRAARNANGEVIMYADRVTESMQKAIEETERRRSVQIAHNEKHGITPQTIQKAVREVIEATKVAEENEAYQVAPDMEKMSGKERRQLIEGLEKEMKQAARDLQFERAAELRDMILELKAEGA</sequence>
<feature type="binding site" evidence="12">
    <location>
        <begin position="40"/>
        <end position="47"/>
    </location>
    <ligand>
        <name>ATP</name>
        <dbReference type="ChEBI" id="CHEBI:30616"/>
    </ligand>
</feature>
<reference evidence="18" key="1">
    <citation type="submission" date="2017-01" db="EMBL/GenBank/DDBJ databases">
        <authorList>
            <person name="Varghese N."/>
            <person name="Submissions S."/>
        </authorList>
    </citation>
    <scope>NUCLEOTIDE SEQUENCE [LARGE SCALE GENOMIC DNA]</scope>
    <source>
        <strain evidence="18">DSM 45196</strain>
    </source>
</reference>
<evidence type="ECO:0000256" key="13">
    <source>
        <dbReference type="RuleBase" id="RU003587"/>
    </source>
</evidence>
<comment type="function">
    <text evidence="12">The UvrABC repair system catalyzes the recognition and processing of DNA lesions. A damage recognition complex composed of 2 UvrA and 2 UvrB subunits scans DNA for abnormalities. Upon binding of the UvrA(2)B(2) complex to a putative damaged site, the DNA wraps around one UvrB monomer. DNA wrap is dependent on ATP binding by UvrB and probably causes local melting of the DNA helix, facilitating insertion of UvrB beta-hairpin between the DNA strands. Then UvrB probes one DNA strand for the presence of a lesion. If a lesion is found the UvrA subunits dissociate and the UvrB-DNA preincision complex is formed. This complex is subsequently bound by UvrC and the second UvrB is released. If no lesion is found, the DNA wraps around the other UvrB subunit that will check the other stand for damage.</text>
</comment>
<evidence type="ECO:0000256" key="9">
    <source>
        <dbReference type="ARBA" id="ARBA00023204"/>
    </source>
</evidence>
<dbReference type="GO" id="GO:0016887">
    <property type="term" value="F:ATP hydrolysis activity"/>
    <property type="evidence" value="ECO:0007669"/>
    <property type="project" value="InterPro"/>
</dbReference>
<dbReference type="GO" id="GO:0005737">
    <property type="term" value="C:cytoplasm"/>
    <property type="evidence" value="ECO:0007669"/>
    <property type="project" value="UniProtKB-SubCell"/>
</dbReference>
<feature type="domain" description="UVR" evidence="14">
    <location>
        <begin position="624"/>
        <end position="659"/>
    </location>
</feature>
<feature type="domain" description="Helicase ATP-binding" evidence="15">
    <location>
        <begin position="27"/>
        <end position="162"/>
    </location>
</feature>
<dbReference type="InterPro" id="IPR004807">
    <property type="entry name" value="UvrB"/>
</dbReference>
<dbReference type="GO" id="GO:0009432">
    <property type="term" value="P:SOS response"/>
    <property type="evidence" value="ECO:0007669"/>
    <property type="project" value="UniProtKB-UniRule"/>
</dbReference>
<evidence type="ECO:0000256" key="12">
    <source>
        <dbReference type="HAMAP-Rule" id="MF_00204"/>
    </source>
</evidence>
<evidence type="ECO:0000256" key="1">
    <source>
        <dbReference type="ARBA" id="ARBA00004496"/>
    </source>
</evidence>
<dbReference type="PROSITE" id="PS51192">
    <property type="entry name" value="HELICASE_ATP_BIND_1"/>
    <property type="match status" value="1"/>
</dbReference>
<dbReference type="InterPro" id="IPR041471">
    <property type="entry name" value="UvrB_inter"/>
</dbReference>
<evidence type="ECO:0000256" key="7">
    <source>
        <dbReference type="ARBA" id="ARBA00022840"/>
    </source>
</evidence>
<dbReference type="CDD" id="cd17916">
    <property type="entry name" value="DEXHc_UvrB"/>
    <property type="match status" value="1"/>
</dbReference>
<evidence type="ECO:0000256" key="4">
    <source>
        <dbReference type="ARBA" id="ARBA00022741"/>
    </source>
</evidence>
<protein>
    <recommendedName>
        <fullName evidence="11 12">UvrABC system protein B</fullName>
        <shortName evidence="12">Protein UvrB</shortName>
    </recommendedName>
    <alternativeName>
        <fullName evidence="12">Excinuclease ABC subunit B</fullName>
    </alternativeName>
</protein>
<dbReference type="NCBIfam" id="NF003673">
    <property type="entry name" value="PRK05298.1"/>
    <property type="match status" value="1"/>
</dbReference>
<evidence type="ECO:0000256" key="11">
    <source>
        <dbReference type="ARBA" id="ARBA00029504"/>
    </source>
</evidence>
<dbReference type="InterPro" id="IPR014001">
    <property type="entry name" value="Helicase_ATP-bd"/>
</dbReference>
<dbReference type="GO" id="GO:0005524">
    <property type="term" value="F:ATP binding"/>
    <property type="evidence" value="ECO:0007669"/>
    <property type="project" value="UniProtKB-UniRule"/>
</dbReference>
<dbReference type="AlphaFoldDB" id="A0A1N7JUI9"/>
<dbReference type="EMBL" id="FTOD01000002">
    <property type="protein sequence ID" value="SIS53009.1"/>
    <property type="molecule type" value="Genomic_DNA"/>
</dbReference>
<keyword evidence="4 12" id="KW-0547">Nucleotide-binding</keyword>
<dbReference type="NCBIfam" id="TIGR00631">
    <property type="entry name" value="uvrb"/>
    <property type="match status" value="1"/>
</dbReference>
<dbReference type="PROSITE" id="PS50151">
    <property type="entry name" value="UVR"/>
    <property type="match status" value="1"/>
</dbReference>
<dbReference type="Pfam" id="PF12344">
    <property type="entry name" value="UvrB"/>
    <property type="match status" value="1"/>
</dbReference>
<keyword evidence="3 12" id="KW-0963">Cytoplasm</keyword>
<dbReference type="SUPFAM" id="SSF52540">
    <property type="entry name" value="P-loop containing nucleoside triphosphate hydrolases"/>
    <property type="match status" value="2"/>
</dbReference>
<dbReference type="InterPro" id="IPR006935">
    <property type="entry name" value="Helicase/UvrB_N"/>
</dbReference>
<keyword evidence="7 12" id="KW-0067">ATP-binding</keyword>
<feature type="short sequence motif" description="Beta-hairpin" evidence="12">
    <location>
        <begin position="93"/>
        <end position="116"/>
    </location>
</feature>
<dbReference type="GO" id="GO:0003677">
    <property type="term" value="F:DNA binding"/>
    <property type="evidence" value="ECO:0007669"/>
    <property type="project" value="UniProtKB-UniRule"/>
</dbReference>
<evidence type="ECO:0000256" key="3">
    <source>
        <dbReference type="ARBA" id="ARBA00022490"/>
    </source>
</evidence>
<gene>
    <name evidence="12" type="primary">uvrB</name>
    <name evidence="17" type="ORF">SAMN05421790_102306</name>
</gene>
<dbReference type="HAMAP" id="MF_00204">
    <property type="entry name" value="UvrB"/>
    <property type="match status" value="1"/>
</dbReference>
<evidence type="ECO:0000256" key="2">
    <source>
        <dbReference type="ARBA" id="ARBA00008533"/>
    </source>
</evidence>
<comment type="domain">
    <text evidence="12">The beta-hairpin motif is involved in DNA binding.</text>
</comment>
<dbReference type="InterPro" id="IPR001650">
    <property type="entry name" value="Helicase_C-like"/>
</dbReference>
<comment type="similarity">
    <text evidence="2 12 13">Belongs to the UvrB family.</text>
</comment>
<dbReference type="Pfam" id="PF17757">
    <property type="entry name" value="UvrB_inter"/>
    <property type="match status" value="1"/>
</dbReference>
<dbReference type="InterPro" id="IPR001943">
    <property type="entry name" value="UVR_dom"/>
</dbReference>
<feature type="domain" description="Helicase C-terminal" evidence="16">
    <location>
        <begin position="431"/>
        <end position="597"/>
    </location>
</feature>
<keyword evidence="5 12" id="KW-0227">DNA damage</keyword>
<evidence type="ECO:0000256" key="8">
    <source>
        <dbReference type="ARBA" id="ARBA00022881"/>
    </source>
</evidence>
<evidence type="ECO:0000256" key="10">
    <source>
        <dbReference type="ARBA" id="ARBA00026033"/>
    </source>
</evidence>
<comment type="subunit">
    <text evidence="10 12 13">Forms a heterotetramer with UvrA during the search for lesions. Interacts with UvrC in an incision complex.</text>
</comment>
<dbReference type="SMART" id="SM00487">
    <property type="entry name" value="DEXDc"/>
    <property type="match status" value="1"/>
</dbReference>
<dbReference type="PANTHER" id="PTHR24029:SF0">
    <property type="entry name" value="UVRABC SYSTEM PROTEIN B"/>
    <property type="match status" value="1"/>
</dbReference>
<dbReference type="GO" id="GO:0009381">
    <property type="term" value="F:excinuclease ABC activity"/>
    <property type="evidence" value="ECO:0007669"/>
    <property type="project" value="UniProtKB-UniRule"/>
</dbReference>
<dbReference type="CDD" id="cd18790">
    <property type="entry name" value="SF2_C_UvrB"/>
    <property type="match status" value="1"/>
</dbReference>
<keyword evidence="12 13" id="KW-0742">SOS response</keyword>
<evidence type="ECO:0000259" key="16">
    <source>
        <dbReference type="PROSITE" id="PS51194"/>
    </source>
</evidence>
<evidence type="ECO:0000313" key="18">
    <source>
        <dbReference type="Proteomes" id="UP000186795"/>
    </source>
</evidence>
<keyword evidence="18" id="KW-1185">Reference proteome</keyword>
<dbReference type="Pfam" id="PF00271">
    <property type="entry name" value="Helicase_C"/>
    <property type="match status" value="1"/>
</dbReference>
<dbReference type="Pfam" id="PF04851">
    <property type="entry name" value="ResIII"/>
    <property type="match status" value="1"/>
</dbReference>
<evidence type="ECO:0000256" key="5">
    <source>
        <dbReference type="ARBA" id="ARBA00022763"/>
    </source>
</evidence>
<organism evidence="17 18">
    <name type="scientific">Kroppenstedtia eburnea</name>
    <dbReference type="NCBI Taxonomy" id="714067"/>
    <lineage>
        <taxon>Bacteria</taxon>
        <taxon>Bacillati</taxon>
        <taxon>Bacillota</taxon>
        <taxon>Bacilli</taxon>
        <taxon>Bacillales</taxon>
        <taxon>Thermoactinomycetaceae</taxon>
        <taxon>Kroppenstedtia</taxon>
    </lineage>
</organism>
<accession>A0A1N7JUI9</accession>
<dbReference type="InterPro" id="IPR027417">
    <property type="entry name" value="P-loop_NTPase"/>
</dbReference>
<comment type="subcellular location">
    <subcellularLocation>
        <location evidence="1 12 13">Cytoplasm</location>
    </subcellularLocation>
</comment>
<proteinExistence type="inferred from homology"/>